<protein>
    <submittedName>
        <fullName evidence="2">Peptidase m50 family protein</fullName>
    </submittedName>
</protein>
<name>A0A0J7KTE3_LASNI</name>
<comment type="caution">
    <text evidence="2">The sequence shown here is derived from an EMBL/GenBank/DDBJ whole genome shotgun (WGS) entry which is preliminary data.</text>
</comment>
<feature type="compositionally biased region" description="Basic and acidic residues" evidence="1">
    <location>
        <begin position="43"/>
        <end position="54"/>
    </location>
</feature>
<evidence type="ECO:0000313" key="2">
    <source>
        <dbReference type="EMBL" id="KMQ93571.1"/>
    </source>
</evidence>
<proteinExistence type="predicted"/>
<accession>A0A0J7KTE3</accession>
<gene>
    <name evidence="2" type="ORF">RF55_6324</name>
</gene>
<feature type="region of interest" description="Disordered" evidence="1">
    <location>
        <begin position="43"/>
        <end position="110"/>
    </location>
</feature>
<feature type="compositionally biased region" description="Basic and acidic residues" evidence="1">
    <location>
        <begin position="67"/>
        <end position="86"/>
    </location>
</feature>
<evidence type="ECO:0000256" key="1">
    <source>
        <dbReference type="SAM" id="MobiDB-lite"/>
    </source>
</evidence>
<reference evidence="2 3" key="1">
    <citation type="submission" date="2015-04" db="EMBL/GenBank/DDBJ databases">
        <title>Lasius niger genome sequencing.</title>
        <authorList>
            <person name="Konorov E.A."/>
            <person name="Nikitin M.A."/>
            <person name="Kirill M.V."/>
            <person name="Chang P."/>
        </authorList>
    </citation>
    <scope>NUCLEOTIDE SEQUENCE [LARGE SCALE GENOMIC DNA]</scope>
    <source>
        <tissue evidence="2">Whole</tissue>
    </source>
</reference>
<dbReference type="Proteomes" id="UP000036403">
    <property type="component" value="Unassembled WGS sequence"/>
</dbReference>
<keyword evidence="3" id="KW-1185">Reference proteome</keyword>
<organism evidence="2 3">
    <name type="scientific">Lasius niger</name>
    <name type="common">Black garden ant</name>
    <dbReference type="NCBI Taxonomy" id="67767"/>
    <lineage>
        <taxon>Eukaryota</taxon>
        <taxon>Metazoa</taxon>
        <taxon>Ecdysozoa</taxon>
        <taxon>Arthropoda</taxon>
        <taxon>Hexapoda</taxon>
        <taxon>Insecta</taxon>
        <taxon>Pterygota</taxon>
        <taxon>Neoptera</taxon>
        <taxon>Endopterygota</taxon>
        <taxon>Hymenoptera</taxon>
        <taxon>Apocrita</taxon>
        <taxon>Aculeata</taxon>
        <taxon>Formicoidea</taxon>
        <taxon>Formicidae</taxon>
        <taxon>Formicinae</taxon>
        <taxon>Lasius</taxon>
        <taxon>Lasius</taxon>
    </lineage>
</organism>
<dbReference type="PaxDb" id="67767-A0A0J7KTE3"/>
<dbReference type="EMBL" id="LBMM01003405">
    <property type="protein sequence ID" value="KMQ93571.1"/>
    <property type="molecule type" value="Genomic_DNA"/>
</dbReference>
<dbReference type="AlphaFoldDB" id="A0A0J7KTE3"/>
<evidence type="ECO:0000313" key="3">
    <source>
        <dbReference type="Proteomes" id="UP000036403"/>
    </source>
</evidence>
<sequence length="110" mass="12487">MRKIGPLNSCIGLTNLTLKPEASQLTTSLHSRETTKMECDKVVPKTDEMPEVSRTETVPEDQNTKTQQREAEISGEELKQTSEEHSYSATQRIPEEMDVQPDVVDERKQL</sequence>